<dbReference type="EMBL" id="JBFOLJ010000007">
    <property type="protein sequence ID" value="KAL2520293.1"/>
    <property type="molecule type" value="Genomic_DNA"/>
</dbReference>
<evidence type="ECO:0000313" key="3">
    <source>
        <dbReference type="Proteomes" id="UP001604277"/>
    </source>
</evidence>
<comment type="caution">
    <text evidence="2">The sequence shown here is derived from an EMBL/GenBank/DDBJ whole genome shotgun (WGS) entry which is preliminary data.</text>
</comment>
<evidence type="ECO:0000313" key="2">
    <source>
        <dbReference type="EMBL" id="KAL2520293.1"/>
    </source>
</evidence>
<accession>A0ABD1U6N3</accession>
<organism evidence="2 3">
    <name type="scientific">Forsythia ovata</name>
    <dbReference type="NCBI Taxonomy" id="205694"/>
    <lineage>
        <taxon>Eukaryota</taxon>
        <taxon>Viridiplantae</taxon>
        <taxon>Streptophyta</taxon>
        <taxon>Embryophyta</taxon>
        <taxon>Tracheophyta</taxon>
        <taxon>Spermatophyta</taxon>
        <taxon>Magnoliopsida</taxon>
        <taxon>eudicotyledons</taxon>
        <taxon>Gunneridae</taxon>
        <taxon>Pentapetalae</taxon>
        <taxon>asterids</taxon>
        <taxon>lamiids</taxon>
        <taxon>Lamiales</taxon>
        <taxon>Oleaceae</taxon>
        <taxon>Forsythieae</taxon>
        <taxon>Forsythia</taxon>
    </lineage>
</organism>
<dbReference type="Pfam" id="PF23247">
    <property type="entry name" value="LRR_RPS2"/>
    <property type="match status" value="1"/>
</dbReference>
<dbReference type="PANTHER" id="PTHR47186:SF3">
    <property type="entry name" value="OS09G0267800 PROTEIN"/>
    <property type="match status" value="1"/>
</dbReference>
<dbReference type="PANTHER" id="PTHR47186">
    <property type="entry name" value="LEUCINE-RICH REPEAT-CONTAINING PROTEIN 57"/>
    <property type="match status" value="1"/>
</dbReference>
<sequence>MKMLELDKLFEIELINCYNCEKIPMLGHLPLLKYLKLKGLTNIRSIEFSFYGVSYCSSTSRNDGQETRVSFPSLKSLIIEEMPNLTEWANAQMSGVQVFPCLEILKIENCCKLTTAPNLFPCLKKLHIENMDSDLPLSNIISSSNLTSLVRLSIRGILELTCLVGDLFYKNQNLAYLDLWACENLAYIPHLWGCGTFLKRLEITFCDELMELPDDLGSLDSLEALDISFCNNLQLIPYPSGQKGLSSLRRLNI</sequence>
<dbReference type="SUPFAM" id="SSF52047">
    <property type="entry name" value="RNI-like"/>
    <property type="match status" value="1"/>
</dbReference>
<dbReference type="InterPro" id="IPR057135">
    <property type="entry name" value="At4g27190-like_LRR"/>
</dbReference>
<dbReference type="InterPro" id="IPR032675">
    <property type="entry name" value="LRR_dom_sf"/>
</dbReference>
<dbReference type="Proteomes" id="UP001604277">
    <property type="component" value="Unassembled WGS sequence"/>
</dbReference>
<proteinExistence type="predicted"/>
<keyword evidence="3" id="KW-1185">Reference proteome</keyword>
<reference evidence="3" key="1">
    <citation type="submission" date="2024-07" db="EMBL/GenBank/DDBJ databases">
        <title>Two chromosome-level genome assemblies of Korean endemic species Abeliophyllum distichum and Forsythia ovata (Oleaceae).</title>
        <authorList>
            <person name="Jang H."/>
        </authorList>
    </citation>
    <scope>NUCLEOTIDE SEQUENCE [LARGE SCALE GENOMIC DNA]</scope>
</reference>
<name>A0ABD1U6N3_9LAMI</name>
<feature type="domain" description="Disease resistance protein At4g27190-like leucine-rich repeats" evidence="1">
    <location>
        <begin position="8"/>
        <end position="115"/>
    </location>
</feature>
<dbReference type="AlphaFoldDB" id="A0ABD1U6N3"/>
<protein>
    <submittedName>
        <fullName evidence="2">Disease resistance RPP13-like protein 1</fullName>
    </submittedName>
</protein>
<evidence type="ECO:0000259" key="1">
    <source>
        <dbReference type="Pfam" id="PF23247"/>
    </source>
</evidence>
<dbReference type="Gene3D" id="3.80.10.10">
    <property type="entry name" value="Ribonuclease Inhibitor"/>
    <property type="match status" value="2"/>
</dbReference>
<gene>
    <name evidence="2" type="ORF">Fot_24216</name>
</gene>